<dbReference type="InParanoid" id="A0A1V9X7P7"/>
<feature type="compositionally biased region" description="Polar residues" evidence="1">
    <location>
        <begin position="107"/>
        <end position="121"/>
    </location>
</feature>
<feature type="transmembrane region" description="Helical" evidence="2">
    <location>
        <begin position="42"/>
        <end position="65"/>
    </location>
</feature>
<protein>
    <submittedName>
        <fullName evidence="3">Uncharacterized protein</fullName>
    </submittedName>
</protein>
<evidence type="ECO:0000313" key="4">
    <source>
        <dbReference type="Proteomes" id="UP000192247"/>
    </source>
</evidence>
<proteinExistence type="predicted"/>
<keyword evidence="2" id="KW-0472">Membrane</keyword>
<dbReference type="AlphaFoldDB" id="A0A1V9X7P7"/>
<gene>
    <name evidence="3" type="ORF">BIW11_12267</name>
</gene>
<name>A0A1V9X7P7_9ACAR</name>
<accession>A0A1V9X7P7</accession>
<dbReference type="OrthoDB" id="10624600at2759"/>
<sequence length="132" mass="13918">MIHTKNLKQSQTLRRLLLCFGLIVLTMGATILLLGLALGPPLLMGAGLCLTLVGAIFLGTSIYLAHRQQQDKLSERSTSSAQAVSSRKVSVVIRPSLPSVAELSGESLGSTIPISDNSNDSAFIASSERPSI</sequence>
<dbReference type="Proteomes" id="UP000192247">
    <property type="component" value="Unassembled WGS sequence"/>
</dbReference>
<dbReference type="EMBL" id="MNPL01021113">
    <property type="protein sequence ID" value="OQR69428.1"/>
    <property type="molecule type" value="Genomic_DNA"/>
</dbReference>
<feature type="region of interest" description="Disordered" evidence="1">
    <location>
        <begin position="107"/>
        <end position="132"/>
    </location>
</feature>
<reference evidence="3 4" key="1">
    <citation type="journal article" date="2017" name="Gigascience">
        <title>Draft genome of the honey bee ectoparasitic mite, Tropilaelaps mercedesae, is shaped by the parasitic life history.</title>
        <authorList>
            <person name="Dong X."/>
            <person name="Armstrong S.D."/>
            <person name="Xia D."/>
            <person name="Makepeace B.L."/>
            <person name="Darby A.C."/>
            <person name="Kadowaki T."/>
        </authorList>
    </citation>
    <scope>NUCLEOTIDE SEQUENCE [LARGE SCALE GENOMIC DNA]</scope>
    <source>
        <strain evidence="3">Wuxi-XJTLU</strain>
    </source>
</reference>
<feature type="transmembrane region" description="Helical" evidence="2">
    <location>
        <begin position="16"/>
        <end position="36"/>
    </location>
</feature>
<keyword evidence="2" id="KW-1133">Transmembrane helix</keyword>
<evidence type="ECO:0000256" key="2">
    <source>
        <dbReference type="SAM" id="Phobius"/>
    </source>
</evidence>
<keyword evidence="2" id="KW-0812">Transmembrane</keyword>
<evidence type="ECO:0000256" key="1">
    <source>
        <dbReference type="SAM" id="MobiDB-lite"/>
    </source>
</evidence>
<organism evidence="3 4">
    <name type="scientific">Tropilaelaps mercedesae</name>
    <dbReference type="NCBI Taxonomy" id="418985"/>
    <lineage>
        <taxon>Eukaryota</taxon>
        <taxon>Metazoa</taxon>
        <taxon>Ecdysozoa</taxon>
        <taxon>Arthropoda</taxon>
        <taxon>Chelicerata</taxon>
        <taxon>Arachnida</taxon>
        <taxon>Acari</taxon>
        <taxon>Parasitiformes</taxon>
        <taxon>Mesostigmata</taxon>
        <taxon>Gamasina</taxon>
        <taxon>Dermanyssoidea</taxon>
        <taxon>Laelapidae</taxon>
        <taxon>Tropilaelaps</taxon>
    </lineage>
</organism>
<comment type="caution">
    <text evidence="3">The sequence shown here is derived from an EMBL/GenBank/DDBJ whole genome shotgun (WGS) entry which is preliminary data.</text>
</comment>
<evidence type="ECO:0000313" key="3">
    <source>
        <dbReference type="EMBL" id="OQR69428.1"/>
    </source>
</evidence>
<keyword evidence="4" id="KW-1185">Reference proteome</keyword>